<accession>A0A2N9GAY2</accession>
<organism evidence="1">
    <name type="scientific">Fagus sylvatica</name>
    <name type="common">Beechnut</name>
    <dbReference type="NCBI Taxonomy" id="28930"/>
    <lineage>
        <taxon>Eukaryota</taxon>
        <taxon>Viridiplantae</taxon>
        <taxon>Streptophyta</taxon>
        <taxon>Embryophyta</taxon>
        <taxon>Tracheophyta</taxon>
        <taxon>Spermatophyta</taxon>
        <taxon>Magnoliopsida</taxon>
        <taxon>eudicotyledons</taxon>
        <taxon>Gunneridae</taxon>
        <taxon>Pentapetalae</taxon>
        <taxon>rosids</taxon>
        <taxon>fabids</taxon>
        <taxon>Fagales</taxon>
        <taxon>Fagaceae</taxon>
        <taxon>Fagus</taxon>
    </lineage>
</organism>
<dbReference type="AlphaFoldDB" id="A0A2N9GAY2"/>
<evidence type="ECO:0000313" key="1">
    <source>
        <dbReference type="EMBL" id="SPC96294.1"/>
    </source>
</evidence>
<dbReference type="EMBL" id="OIVN01001657">
    <property type="protein sequence ID" value="SPC96294.1"/>
    <property type="molecule type" value="Genomic_DNA"/>
</dbReference>
<gene>
    <name evidence="1" type="ORF">FSB_LOCUS24176</name>
</gene>
<reference evidence="1" key="1">
    <citation type="submission" date="2018-02" db="EMBL/GenBank/DDBJ databases">
        <authorList>
            <person name="Cohen D.B."/>
            <person name="Kent A.D."/>
        </authorList>
    </citation>
    <scope>NUCLEOTIDE SEQUENCE</scope>
</reference>
<proteinExistence type="predicted"/>
<sequence>MNPLGLGARPTLAPPIEIRHIINHLKNFLNQDPRFDCFNLTLTLPSISSIFIGEAEPPQDAREETHEGWR</sequence>
<protein>
    <submittedName>
        <fullName evidence="1">Uncharacterized protein</fullName>
    </submittedName>
</protein>
<name>A0A2N9GAY2_FAGSY</name>